<dbReference type="InterPro" id="IPR004875">
    <property type="entry name" value="DDE_SF_endonuclease_dom"/>
</dbReference>
<dbReference type="EMBL" id="SNRW01008075">
    <property type="protein sequence ID" value="KAA6380145.1"/>
    <property type="molecule type" value="Genomic_DNA"/>
</dbReference>
<name>A0A5J4VCI3_9EUKA</name>
<accession>A0A5J4VCI3</accession>
<dbReference type="AlphaFoldDB" id="A0A5J4VCI3"/>
<protein>
    <recommendedName>
        <fullName evidence="1">DDE-1 domain-containing protein</fullName>
    </recommendedName>
</protein>
<proteinExistence type="predicted"/>
<evidence type="ECO:0000259" key="1">
    <source>
        <dbReference type="Pfam" id="PF03184"/>
    </source>
</evidence>
<feature type="domain" description="DDE-1" evidence="1">
    <location>
        <begin position="105"/>
        <end position="243"/>
    </location>
</feature>
<organism evidence="2 3">
    <name type="scientific">Streblomastix strix</name>
    <dbReference type="NCBI Taxonomy" id="222440"/>
    <lineage>
        <taxon>Eukaryota</taxon>
        <taxon>Metamonada</taxon>
        <taxon>Preaxostyla</taxon>
        <taxon>Oxymonadida</taxon>
        <taxon>Streblomastigidae</taxon>
        <taxon>Streblomastix</taxon>
    </lineage>
</organism>
<gene>
    <name evidence="2" type="ORF">EZS28_024327</name>
</gene>
<dbReference type="Pfam" id="PF03184">
    <property type="entry name" value="DDE_1"/>
    <property type="match status" value="1"/>
</dbReference>
<dbReference type="Proteomes" id="UP000324800">
    <property type="component" value="Unassembled WGS sequence"/>
</dbReference>
<sequence>MEEMRFDASLESASEYNIRLDEEVVGIPACIFVNCDESGIQQYIDSHRKAVICPIYVKDSECKQKVDRSDKNTTVLAGICLDGSNVCPAIVVRRKTLDDDIFTKGLWDGVDCIVLPSDKGYMCTNHFFIWKMRSLIPFVVKQRNENKLRPTEWGGLLLDGHGAHLTEEIKYSLTKAHIRIIQLPAHTSHCFQPLDLSTFHSMKSKVRKQITGFAPKTQADQTQRSVMALQLATTPFVNMHAFAKAAICQDCTKTPHRSIKDEQQLGNQITKLLGDRMK</sequence>
<reference evidence="2 3" key="1">
    <citation type="submission" date="2019-03" db="EMBL/GenBank/DDBJ databases">
        <title>Single cell metagenomics reveals metabolic interactions within the superorganism composed of flagellate Streblomastix strix and complex community of Bacteroidetes bacteria on its surface.</title>
        <authorList>
            <person name="Treitli S.C."/>
            <person name="Kolisko M."/>
            <person name="Husnik F."/>
            <person name="Keeling P."/>
            <person name="Hampl V."/>
        </authorList>
    </citation>
    <scope>NUCLEOTIDE SEQUENCE [LARGE SCALE GENOMIC DNA]</scope>
    <source>
        <strain evidence="2">ST1C</strain>
    </source>
</reference>
<evidence type="ECO:0000313" key="2">
    <source>
        <dbReference type="EMBL" id="KAA6380145.1"/>
    </source>
</evidence>
<comment type="caution">
    <text evidence="2">The sequence shown here is derived from an EMBL/GenBank/DDBJ whole genome shotgun (WGS) entry which is preliminary data.</text>
</comment>
<evidence type="ECO:0000313" key="3">
    <source>
        <dbReference type="Proteomes" id="UP000324800"/>
    </source>
</evidence>
<dbReference type="GO" id="GO:0003676">
    <property type="term" value="F:nucleic acid binding"/>
    <property type="evidence" value="ECO:0007669"/>
    <property type="project" value="InterPro"/>
</dbReference>